<dbReference type="Pfam" id="PF02585">
    <property type="entry name" value="PIG-L"/>
    <property type="match status" value="1"/>
</dbReference>
<sequence length="214" mass="25034">MLKLDFNNSLQQILCLGAHSDDIEIGCGGTILKLIEMYPDINIYWIVFGAKGEREKEAVESAADFLSSVKHKKIIIKGFKDGFFPYTGADIKLYFEQLKQEVNPDLILTHYQQDLHQDHRLVSELTRNTFRDHLIWEYEIPKYDGDLASPNILVRLSKSIRQQKIDHLMNHFKTQNNKQWFTEETFSAILRIRGIESNSPEQYAEGFYCRKIIF</sequence>
<name>A0A964FFC6_9CYAN</name>
<dbReference type="InterPro" id="IPR003737">
    <property type="entry name" value="GlcNAc_PI_deacetylase-related"/>
</dbReference>
<organism evidence="1 2">
    <name type="scientific">Waterburya agarophytonicola KI4</name>
    <dbReference type="NCBI Taxonomy" id="2874699"/>
    <lineage>
        <taxon>Bacteria</taxon>
        <taxon>Bacillati</taxon>
        <taxon>Cyanobacteriota</taxon>
        <taxon>Cyanophyceae</taxon>
        <taxon>Pleurocapsales</taxon>
        <taxon>Hyellaceae</taxon>
        <taxon>Waterburya</taxon>
        <taxon>Waterburya agarophytonicola</taxon>
    </lineage>
</organism>
<dbReference type="PANTHER" id="PTHR12993">
    <property type="entry name" value="N-ACETYLGLUCOSAMINYL-PHOSPHATIDYLINOSITOL DE-N-ACETYLASE-RELATED"/>
    <property type="match status" value="1"/>
</dbReference>
<dbReference type="RefSeq" id="WP_229639809.1">
    <property type="nucleotide sequence ID" value="NZ_JADWDC010000012.1"/>
</dbReference>
<gene>
    <name evidence="1" type="ORF">I4641_07240</name>
</gene>
<dbReference type="EMBL" id="JADWDC010000012">
    <property type="protein sequence ID" value="MCC0176771.1"/>
    <property type="molecule type" value="Genomic_DNA"/>
</dbReference>
<evidence type="ECO:0000313" key="1">
    <source>
        <dbReference type="EMBL" id="MCC0176771.1"/>
    </source>
</evidence>
<dbReference type="InterPro" id="IPR024078">
    <property type="entry name" value="LmbE-like_dom_sf"/>
</dbReference>
<accession>A0A964FFC6</accession>
<dbReference type="Gene3D" id="3.40.50.10320">
    <property type="entry name" value="LmbE-like"/>
    <property type="match status" value="1"/>
</dbReference>
<keyword evidence="2" id="KW-1185">Reference proteome</keyword>
<dbReference type="AlphaFoldDB" id="A0A964FFC6"/>
<evidence type="ECO:0000313" key="2">
    <source>
        <dbReference type="Proteomes" id="UP000729733"/>
    </source>
</evidence>
<protein>
    <submittedName>
        <fullName evidence="1">PIG-L family deacetylase</fullName>
    </submittedName>
</protein>
<dbReference type="SUPFAM" id="SSF102588">
    <property type="entry name" value="LmbE-like"/>
    <property type="match status" value="1"/>
</dbReference>
<dbReference type="PANTHER" id="PTHR12993:SF30">
    <property type="entry name" value="N-ACETYL-ALPHA-D-GLUCOSAMINYL L-MALATE DEACETYLASE 1"/>
    <property type="match status" value="1"/>
</dbReference>
<dbReference type="Proteomes" id="UP000729733">
    <property type="component" value="Unassembled WGS sequence"/>
</dbReference>
<proteinExistence type="predicted"/>
<dbReference type="GO" id="GO:0016811">
    <property type="term" value="F:hydrolase activity, acting on carbon-nitrogen (but not peptide) bonds, in linear amides"/>
    <property type="evidence" value="ECO:0007669"/>
    <property type="project" value="TreeGrafter"/>
</dbReference>
<reference evidence="1" key="1">
    <citation type="journal article" date="2021" name="Antonie Van Leeuwenhoek">
        <title>Draft genome and description of Waterburya agarophytonicola gen. nov. sp. nov. (Pleurocapsales, Cyanobacteria): a seaweed symbiont.</title>
        <authorList>
            <person name="Bonthond G."/>
            <person name="Shalygin S."/>
            <person name="Bayer T."/>
            <person name="Weinberger F."/>
        </authorList>
    </citation>
    <scope>NUCLEOTIDE SEQUENCE</scope>
    <source>
        <strain evidence="1">KI4</strain>
    </source>
</reference>
<comment type="caution">
    <text evidence="1">The sequence shown here is derived from an EMBL/GenBank/DDBJ whole genome shotgun (WGS) entry which is preliminary data.</text>
</comment>